<evidence type="ECO:0000313" key="1">
    <source>
        <dbReference type="EMBL" id="CAF4205789.1"/>
    </source>
</evidence>
<comment type="caution">
    <text evidence="1">The sequence shown here is derived from an EMBL/GenBank/DDBJ whole genome shotgun (WGS) entry which is preliminary data.</text>
</comment>
<dbReference type="Proteomes" id="UP000681967">
    <property type="component" value="Unassembled WGS sequence"/>
</dbReference>
<name>A0A8S2SK06_9BILA</name>
<accession>A0A8S2SK06</accession>
<reference evidence="1" key="1">
    <citation type="submission" date="2021-02" db="EMBL/GenBank/DDBJ databases">
        <authorList>
            <person name="Nowell W R."/>
        </authorList>
    </citation>
    <scope>NUCLEOTIDE SEQUENCE</scope>
</reference>
<gene>
    <name evidence="1" type="ORF">BYL167_LOCUS23825</name>
</gene>
<dbReference type="AlphaFoldDB" id="A0A8S2SK06"/>
<protein>
    <submittedName>
        <fullName evidence="1">Uncharacterized protein</fullName>
    </submittedName>
</protein>
<feature type="non-terminal residue" evidence="1">
    <location>
        <position position="1"/>
    </location>
</feature>
<sequence>PETKVDDLTKIYDEKLRLLRTLKPELFDSQGNLISRNPPRTYSYSQASEPSSKKYLRNLLCILIFRNK</sequence>
<evidence type="ECO:0000313" key="2">
    <source>
        <dbReference type="Proteomes" id="UP000681967"/>
    </source>
</evidence>
<organism evidence="1 2">
    <name type="scientific">Rotaria magnacalcarata</name>
    <dbReference type="NCBI Taxonomy" id="392030"/>
    <lineage>
        <taxon>Eukaryota</taxon>
        <taxon>Metazoa</taxon>
        <taxon>Spiralia</taxon>
        <taxon>Gnathifera</taxon>
        <taxon>Rotifera</taxon>
        <taxon>Eurotatoria</taxon>
        <taxon>Bdelloidea</taxon>
        <taxon>Philodinida</taxon>
        <taxon>Philodinidae</taxon>
        <taxon>Rotaria</taxon>
    </lineage>
</organism>
<dbReference type="EMBL" id="CAJOBH010018359">
    <property type="protein sequence ID" value="CAF4205789.1"/>
    <property type="molecule type" value="Genomic_DNA"/>
</dbReference>
<proteinExistence type="predicted"/>